<evidence type="ECO:0000313" key="3">
    <source>
        <dbReference type="EMBL" id="KAJ3831606.1"/>
    </source>
</evidence>
<accession>A0AA38NW16</accession>
<reference evidence="3" key="1">
    <citation type="submission" date="2022-08" db="EMBL/GenBank/DDBJ databases">
        <authorList>
            <consortium name="DOE Joint Genome Institute"/>
            <person name="Min B."/>
            <person name="Riley R."/>
            <person name="Sierra-Patev S."/>
            <person name="Naranjo-Ortiz M."/>
            <person name="Looney B."/>
            <person name="Konkel Z."/>
            <person name="Slot J.C."/>
            <person name="Sakamoto Y."/>
            <person name="Steenwyk J.L."/>
            <person name="Rokas A."/>
            <person name="Carro J."/>
            <person name="Camarero S."/>
            <person name="Ferreira P."/>
            <person name="Molpeceres G."/>
            <person name="Ruiz-Duenas F.J."/>
            <person name="Serrano A."/>
            <person name="Henrissat B."/>
            <person name="Drula E."/>
            <person name="Hughes K.W."/>
            <person name="Mata J.L."/>
            <person name="Ishikawa N.K."/>
            <person name="Vargas-Isla R."/>
            <person name="Ushijima S."/>
            <person name="Smith C.A."/>
            <person name="Ahrendt S."/>
            <person name="Andreopoulos W."/>
            <person name="He G."/>
            <person name="Labutti K."/>
            <person name="Lipzen A."/>
            <person name="Ng V."/>
            <person name="Sandor L."/>
            <person name="Barry K."/>
            <person name="Martinez A.T."/>
            <person name="Xiao Y."/>
            <person name="Gibbons J.G."/>
            <person name="Terashima K."/>
            <person name="Hibbett D.S."/>
            <person name="Grigoriev I.V."/>
        </authorList>
    </citation>
    <scope>NUCLEOTIDE SEQUENCE</scope>
    <source>
        <strain evidence="3">TFB9207</strain>
    </source>
</reference>
<evidence type="ECO:0000313" key="4">
    <source>
        <dbReference type="Proteomes" id="UP001163846"/>
    </source>
</evidence>
<keyword evidence="4" id="KW-1185">Reference proteome</keyword>
<dbReference type="AlphaFoldDB" id="A0AA38NW16"/>
<feature type="compositionally biased region" description="Polar residues" evidence="1">
    <location>
        <begin position="64"/>
        <end position="74"/>
    </location>
</feature>
<gene>
    <name evidence="3" type="ORF">F5878DRAFT_67376</name>
</gene>
<evidence type="ECO:0000256" key="2">
    <source>
        <dbReference type="SAM" id="SignalP"/>
    </source>
</evidence>
<comment type="caution">
    <text evidence="3">The sequence shown here is derived from an EMBL/GenBank/DDBJ whole genome shotgun (WGS) entry which is preliminary data.</text>
</comment>
<feature type="signal peptide" evidence="2">
    <location>
        <begin position="1"/>
        <end position="24"/>
    </location>
</feature>
<protein>
    <submittedName>
        <fullName evidence="3">Uncharacterized protein</fullName>
    </submittedName>
</protein>
<feature type="region of interest" description="Disordered" evidence="1">
    <location>
        <begin position="61"/>
        <end position="84"/>
    </location>
</feature>
<dbReference type="Proteomes" id="UP001163846">
    <property type="component" value="Unassembled WGS sequence"/>
</dbReference>
<organism evidence="3 4">
    <name type="scientific">Lentinula raphanica</name>
    <dbReference type="NCBI Taxonomy" id="153919"/>
    <lineage>
        <taxon>Eukaryota</taxon>
        <taxon>Fungi</taxon>
        <taxon>Dikarya</taxon>
        <taxon>Basidiomycota</taxon>
        <taxon>Agaricomycotina</taxon>
        <taxon>Agaricomycetes</taxon>
        <taxon>Agaricomycetidae</taxon>
        <taxon>Agaricales</taxon>
        <taxon>Marasmiineae</taxon>
        <taxon>Omphalotaceae</taxon>
        <taxon>Lentinula</taxon>
    </lineage>
</organism>
<sequence>MASRSDSILILLALGAALSSVAVAAPFHPASVLTRREDRRGLDDNDLLSFPFDNRAVGAGCSTPDLSQTLPENLSSREDNEPDDNVHHLIFRSSSSHGPLPLPTPVGTARSAMVLEVRGDPKEAQAALISREVYRSMIALGPPRGWTAASVHYRLSKLISWTPDLIAADGDMNRFYKTTSGIIYEQLLSVIMTTTDDHFNDKALWVRVHRSMMQVSPSMARAKKIWDSELMQSPGALVDLTTSAGPDLRLF</sequence>
<evidence type="ECO:0000256" key="1">
    <source>
        <dbReference type="SAM" id="MobiDB-lite"/>
    </source>
</evidence>
<feature type="chain" id="PRO_5041288438" evidence="2">
    <location>
        <begin position="25"/>
        <end position="251"/>
    </location>
</feature>
<dbReference type="EMBL" id="MU807348">
    <property type="protein sequence ID" value="KAJ3831606.1"/>
    <property type="molecule type" value="Genomic_DNA"/>
</dbReference>
<feature type="compositionally biased region" description="Basic and acidic residues" evidence="1">
    <location>
        <begin position="75"/>
        <end position="84"/>
    </location>
</feature>
<keyword evidence="2" id="KW-0732">Signal</keyword>
<name>A0AA38NW16_9AGAR</name>
<proteinExistence type="predicted"/>